<proteinExistence type="predicted"/>
<feature type="transmembrane region" description="Helical" evidence="2">
    <location>
        <begin position="133"/>
        <end position="151"/>
    </location>
</feature>
<evidence type="ECO:0000313" key="3">
    <source>
        <dbReference type="EMBL" id="MCL1047093.1"/>
    </source>
</evidence>
<organism evidence="3 4">
    <name type="scientific">Shewanella electrodiphila</name>
    <dbReference type="NCBI Taxonomy" id="934143"/>
    <lineage>
        <taxon>Bacteria</taxon>
        <taxon>Pseudomonadati</taxon>
        <taxon>Pseudomonadota</taxon>
        <taxon>Gammaproteobacteria</taxon>
        <taxon>Alteromonadales</taxon>
        <taxon>Shewanellaceae</taxon>
        <taxon>Shewanella</taxon>
    </lineage>
</organism>
<keyword evidence="2" id="KW-1133">Transmembrane helix</keyword>
<feature type="compositionally biased region" description="Basic and acidic residues" evidence="1">
    <location>
        <begin position="251"/>
        <end position="260"/>
    </location>
</feature>
<dbReference type="InterPro" id="IPR005625">
    <property type="entry name" value="PepSY-ass_TM"/>
</dbReference>
<dbReference type="Proteomes" id="UP001202134">
    <property type="component" value="Unassembled WGS sequence"/>
</dbReference>
<dbReference type="RefSeq" id="WP_248956596.1">
    <property type="nucleotide sequence ID" value="NZ_JAKIKU010000011.1"/>
</dbReference>
<dbReference type="EMBL" id="JAKIKU010000011">
    <property type="protein sequence ID" value="MCL1047093.1"/>
    <property type="molecule type" value="Genomic_DNA"/>
</dbReference>
<feature type="region of interest" description="Disordered" evidence="1">
    <location>
        <begin position="237"/>
        <end position="262"/>
    </location>
</feature>
<evidence type="ECO:0000256" key="1">
    <source>
        <dbReference type="SAM" id="MobiDB-lite"/>
    </source>
</evidence>
<evidence type="ECO:0000256" key="2">
    <source>
        <dbReference type="SAM" id="Phobius"/>
    </source>
</evidence>
<reference evidence="3 4" key="1">
    <citation type="submission" date="2022-01" db="EMBL/GenBank/DDBJ databases">
        <title>Whole genome-based taxonomy of the Shewanellaceae.</title>
        <authorList>
            <person name="Martin-Rodriguez A.J."/>
        </authorList>
    </citation>
    <scope>NUCLEOTIDE SEQUENCE [LARGE SCALE GENOMIC DNA]</scope>
    <source>
        <strain evidence="3 4">DSM 24955</strain>
    </source>
</reference>
<sequence>MNVVPALKWFHNWVGFVISISMLIVLVTGVYLGGMDMLKRMDDKGQQYAPLSIEQKAYVTETLFERYPDMGTVRFPTEYSPYIEVATRGQSIAFDQDLNELSTYKMRDIPLYSTMFWLHRNFLLGDFGKYLNAWASMIGGLVTLVGIYLWWRVRKTFRLKHSIPSNTKSSSLVKSHIQLGLFISVPLFLLCITGFLITYKGLWMDALKQPAAEIQYPVSQKSDWQSQLQTAQDMWPDSNMVSVNKPRKRKPEPGAEKPKGPQELNYSIRFDTHSDVWLRQADSITMNYEQGKIQSALLHSDRPLSGKVATFVRPLHDALNMPFKYVAFITVIAFIGTAILLFSAVTFYRRIFKKRSK</sequence>
<name>A0ABT0KTK4_9GAMM</name>
<accession>A0ABT0KTK4</accession>
<keyword evidence="2" id="KW-0472">Membrane</keyword>
<evidence type="ECO:0000313" key="4">
    <source>
        <dbReference type="Proteomes" id="UP001202134"/>
    </source>
</evidence>
<dbReference type="Pfam" id="PF03929">
    <property type="entry name" value="PepSY_TM"/>
    <property type="match status" value="1"/>
</dbReference>
<keyword evidence="4" id="KW-1185">Reference proteome</keyword>
<gene>
    <name evidence="3" type="ORF">L2737_17480</name>
</gene>
<feature type="transmembrane region" description="Helical" evidence="2">
    <location>
        <begin position="325"/>
        <end position="348"/>
    </location>
</feature>
<keyword evidence="2" id="KW-0812">Transmembrane</keyword>
<feature type="transmembrane region" description="Helical" evidence="2">
    <location>
        <begin position="12"/>
        <end position="34"/>
    </location>
</feature>
<comment type="caution">
    <text evidence="3">The sequence shown here is derived from an EMBL/GenBank/DDBJ whole genome shotgun (WGS) entry which is preliminary data.</text>
</comment>
<feature type="transmembrane region" description="Helical" evidence="2">
    <location>
        <begin position="179"/>
        <end position="199"/>
    </location>
</feature>
<dbReference type="PANTHER" id="PTHR34219">
    <property type="entry name" value="IRON-REGULATED INNER MEMBRANE PROTEIN-RELATED"/>
    <property type="match status" value="1"/>
</dbReference>
<protein>
    <submittedName>
        <fullName evidence="3">PepSY domain-containing protein</fullName>
    </submittedName>
</protein>